<feature type="transmembrane region" description="Helical" evidence="8">
    <location>
        <begin position="1267"/>
        <end position="1290"/>
    </location>
</feature>
<feature type="transmembrane region" description="Helical" evidence="8">
    <location>
        <begin position="840"/>
        <end position="859"/>
    </location>
</feature>
<feature type="transmembrane region" description="Helical" evidence="8">
    <location>
        <begin position="1234"/>
        <end position="1255"/>
    </location>
</feature>
<comment type="caution">
    <text evidence="9">The sequence shown here is derived from an EMBL/GenBank/DDBJ whole genome shotgun (WGS) entry which is preliminary data.</text>
</comment>
<keyword evidence="6 8" id="KW-0472">Membrane</keyword>
<dbReference type="EMBL" id="JAULSN010000004">
    <property type="protein sequence ID" value="KAK3373333.1"/>
    <property type="molecule type" value="Genomic_DNA"/>
</dbReference>
<dbReference type="Proteomes" id="UP001287356">
    <property type="component" value="Unassembled WGS sequence"/>
</dbReference>
<dbReference type="GO" id="GO:0022857">
    <property type="term" value="F:transmembrane transporter activity"/>
    <property type="evidence" value="ECO:0007669"/>
    <property type="project" value="TreeGrafter"/>
</dbReference>
<dbReference type="PANTHER" id="PTHR23502:SF186">
    <property type="entry name" value="MAJOR FACILITATOR SUPERFAMILY (MFS) PROFILE DOMAIN-CONTAINING PROTEIN"/>
    <property type="match status" value="1"/>
</dbReference>
<feature type="transmembrane region" description="Helical" evidence="8">
    <location>
        <begin position="1061"/>
        <end position="1084"/>
    </location>
</feature>
<feature type="compositionally biased region" description="Basic and acidic residues" evidence="7">
    <location>
        <begin position="736"/>
        <end position="745"/>
    </location>
</feature>
<dbReference type="SUPFAM" id="SSF103473">
    <property type="entry name" value="MFS general substrate transporter"/>
    <property type="match status" value="1"/>
</dbReference>
<feature type="transmembrane region" description="Helical" evidence="8">
    <location>
        <begin position="816"/>
        <end position="834"/>
    </location>
</feature>
<evidence type="ECO:0000313" key="9">
    <source>
        <dbReference type="EMBL" id="KAK3373333.1"/>
    </source>
</evidence>
<dbReference type="GO" id="GO:0005886">
    <property type="term" value="C:plasma membrane"/>
    <property type="evidence" value="ECO:0007669"/>
    <property type="project" value="UniProtKB-SubCell"/>
</dbReference>
<evidence type="ECO:0000256" key="6">
    <source>
        <dbReference type="ARBA" id="ARBA00023136"/>
    </source>
</evidence>
<dbReference type="CDD" id="cd06174">
    <property type="entry name" value="MFS"/>
    <property type="match status" value="1"/>
</dbReference>
<keyword evidence="3" id="KW-1003">Cell membrane</keyword>
<feature type="region of interest" description="Disordered" evidence="7">
    <location>
        <begin position="641"/>
        <end position="673"/>
    </location>
</feature>
<feature type="region of interest" description="Disordered" evidence="7">
    <location>
        <begin position="1413"/>
        <end position="1436"/>
    </location>
</feature>
<organism evidence="9 10">
    <name type="scientific">Lasiosphaeria ovina</name>
    <dbReference type="NCBI Taxonomy" id="92902"/>
    <lineage>
        <taxon>Eukaryota</taxon>
        <taxon>Fungi</taxon>
        <taxon>Dikarya</taxon>
        <taxon>Ascomycota</taxon>
        <taxon>Pezizomycotina</taxon>
        <taxon>Sordariomycetes</taxon>
        <taxon>Sordariomycetidae</taxon>
        <taxon>Sordariales</taxon>
        <taxon>Lasiosphaeriaceae</taxon>
        <taxon>Lasiosphaeria</taxon>
    </lineage>
</organism>
<keyword evidence="10" id="KW-1185">Reference proteome</keyword>
<keyword evidence="2" id="KW-0813">Transport</keyword>
<protein>
    <recommendedName>
        <fullName evidence="11">Polyamine transport protein</fullName>
    </recommendedName>
</protein>
<evidence type="ECO:0000256" key="2">
    <source>
        <dbReference type="ARBA" id="ARBA00022448"/>
    </source>
</evidence>
<proteinExistence type="predicted"/>
<evidence type="ECO:0008006" key="11">
    <source>
        <dbReference type="Google" id="ProtNLM"/>
    </source>
</evidence>
<feature type="transmembrane region" description="Helical" evidence="8">
    <location>
        <begin position="980"/>
        <end position="999"/>
    </location>
</feature>
<dbReference type="InterPro" id="IPR036259">
    <property type="entry name" value="MFS_trans_sf"/>
</dbReference>
<sequence>MLQLSATHSPSVDSSFPLPSLVVEMPSPRLDSAIGPLDPNPIVRLPSYANTAFSLPCSPGRIQRLVCIDPQMHSAESHAEIHHPGLLRGADFCDSGVEMAPDITIELPDKGWHLFPFGEKTPEPEAEKPMIGRIYRTLTGGDICEELVDVSAHKHFGHSSAVKVRPTIGVPSFTPPHRGHHAISKIGPIYRLPPFKYPDEILEIPKSPKDRIDPVPLQETVVDQGNQDTADSVIFNSRGKISQVASRVASPVASPSHRADSTASTFSLWKPFPSQSSSSKAHVSMAEKSAEHLHDGHSRISKVREVPVSFYNVGPSRDIIFSSPNIEAPPTISHVPYEHFLRSVHQGHCATSKVQPYSGDDPGDPILGFGVHRADRDDRRGSIRTPTHKDGPGYVERISREFSKSRTVTPKESFEYDSGGFRSSLRSGGSSLSGKLHLKRTADWFRDLIKPHEPYKTKLTDLPDKKSARGAAESPVFRTLTRRLTTPASIDNKFKQTVSDLEKLISEAIVLATEVAECEENQHTGNFELDEICRHDATYPPPSVHESLPSMDESSSDEIIAPISRGGLAGNVTGQVKLVNNATTSHLPKRYRSAPGMRSRNVAFSIPERTSSLKSSTPDPEHELPVANLKRDRFQEQRRTALHPNRQTKRQSSFQALEEYPEQDSGDDSLPPSGCLPNMKFVRKIGSCGSCHIPLISHRRSFQHHKVDGAPSNPAEERTRKAGSSSFDGADDEDSDGARGSDERPLQLSHSLYSGQQDELPQAEEPEDGRPAHGNPRISLHGRSHVSIRENQGFSLARAYRRQPIARDWSSVRKRFVAAVACLSTASIGMLYWIADLEHYAILGNVFFFVGLAIPTFFFWPLPLLHGRKPYILSSLAISVSVQRSPYVSTWRWALLSSRAFMGLTLGFASMNFHSILTDLFGASLMSGNPHQEIVDKYDVRRHGGGMGVWLGIWTWCFTGSLGIGFAIGATTINTLNPSWGFYISIVLIAAVLLLNVVCPEVRRSPFRRSVAEVRKGDHVSRRVARGEVMMHRVKDGPTWWGQEVYHGVLLSLEMLRQPGFMVVAVYTGWIYAQVVLIIVLLGSLTSRYYMLKSPMIGLSVAFVSIGALVAVPFQKANIFSRGRHHQQQTSEDTLTTGFAWTSRLLRRAIFCIFLPLVGAAYTAASVGPPVPVEVPVLLAALIGNLSGLAISECNGLIMETFDCSDLQPGMTGRPRGSSNKSPKRTNYSSFPRVTAGFAVCHTLGFLFAALATGIGGMAQRNLGQRVATGGVAGILLVLTVLLLAVLIRFKEVQIIPRSKTLEMEKWTRIRRESIRRRSSGPGLGGNQHGMTEEEMWRPILVGNPSSKMRRVNILELGAMTRWTEIRKKNRLIDERAAHLNRAALESAAEAVEEATGIGAKTADLVRRVSGRRNNRAASPRHFHSGSPGPSSANRGQTIELDVLHGGGQAGPGHTVPDHFKTRGAGQGFSERECVMGQTVLEESEGAEHDRMDNT</sequence>
<comment type="subcellular location">
    <subcellularLocation>
        <location evidence="1">Cell membrane</location>
        <topology evidence="1">Multi-pass membrane protein</topology>
    </subcellularLocation>
</comment>
<feature type="region of interest" description="Disordered" evidence="7">
    <location>
        <begin position="702"/>
        <end position="782"/>
    </location>
</feature>
<name>A0AAE0N7U9_9PEZI</name>
<accession>A0AAE0N7U9</accession>
<feature type="compositionally biased region" description="Basic residues" evidence="7">
    <location>
        <begin position="1413"/>
        <end position="1424"/>
    </location>
</feature>
<reference evidence="9" key="2">
    <citation type="submission" date="2023-06" db="EMBL/GenBank/DDBJ databases">
        <authorList>
            <consortium name="Lawrence Berkeley National Laboratory"/>
            <person name="Haridas S."/>
            <person name="Hensen N."/>
            <person name="Bonometti L."/>
            <person name="Westerberg I."/>
            <person name="Brannstrom I.O."/>
            <person name="Guillou S."/>
            <person name="Cros-Aarteil S."/>
            <person name="Calhoun S."/>
            <person name="Kuo A."/>
            <person name="Mondo S."/>
            <person name="Pangilinan J."/>
            <person name="Riley R."/>
            <person name="Labutti K."/>
            <person name="Andreopoulos B."/>
            <person name="Lipzen A."/>
            <person name="Chen C."/>
            <person name="Yanf M."/>
            <person name="Daum C."/>
            <person name="Ng V."/>
            <person name="Clum A."/>
            <person name="Steindorff A."/>
            <person name="Ohm R."/>
            <person name="Martin F."/>
            <person name="Silar P."/>
            <person name="Natvig D."/>
            <person name="Lalanne C."/>
            <person name="Gautier V."/>
            <person name="Ament-Velasquez S.L."/>
            <person name="Kruys A."/>
            <person name="Hutchinson M.I."/>
            <person name="Powell A.J."/>
            <person name="Barry K."/>
            <person name="Miller A.N."/>
            <person name="Grigoriev I.V."/>
            <person name="Debuchy R."/>
            <person name="Gladieux P."/>
            <person name="Thoren M.H."/>
            <person name="Johannesson H."/>
        </authorList>
    </citation>
    <scope>NUCLEOTIDE SEQUENCE</scope>
    <source>
        <strain evidence="9">CBS 958.72</strain>
    </source>
</reference>
<evidence type="ECO:0000256" key="1">
    <source>
        <dbReference type="ARBA" id="ARBA00004651"/>
    </source>
</evidence>
<feature type="transmembrane region" description="Helical" evidence="8">
    <location>
        <begin position="947"/>
        <end position="968"/>
    </location>
</feature>
<evidence type="ECO:0000256" key="7">
    <source>
        <dbReference type="SAM" id="MobiDB-lite"/>
    </source>
</evidence>
<evidence type="ECO:0000256" key="3">
    <source>
        <dbReference type="ARBA" id="ARBA00022475"/>
    </source>
</evidence>
<keyword evidence="5 8" id="KW-1133">Transmembrane helix</keyword>
<feature type="region of interest" description="Disordered" evidence="7">
    <location>
        <begin position="580"/>
        <end position="601"/>
    </location>
</feature>
<evidence type="ECO:0000313" key="10">
    <source>
        <dbReference type="Proteomes" id="UP001287356"/>
    </source>
</evidence>
<evidence type="ECO:0000256" key="8">
    <source>
        <dbReference type="SAM" id="Phobius"/>
    </source>
</evidence>
<dbReference type="Gene3D" id="1.20.1250.20">
    <property type="entry name" value="MFS general substrate transporter like domains"/>
    <property type="match status" value="1"/>
</dbReference>
<keyword evidence="4 8" id="KW-0812">Transmembrane</keyword>
<feature type="transmembrane region" description="Helical" evidence="8">
    <location>
        <begin position="1177"/>
        <end position="1198"/>
    </location>
</feature>
<feature type="transmembrane region" description="Helical" evidence="8">
    <location>
        <begin position="1145"/>
        <end position="1165"/>
    </location>
</feature>
<reference evidence="9" key="1">
    <citation type="journal article" date="2023" name="Mol. Phylogenet. Evol.">
        <title>Genome-scale phylogeny and comparative genomics of the fungal order Sordariales.</title>
        <authorList>
            <person name="Hensen N."/>
            <person name="Bonometti L."/>
            <person name="Westerberg I."/>
            <person name="Brannstrom I.O."/>
            <person name="Guillou S."/>
            <person name="Cros-Aarteil S."/>
            <person name="Calhoun S."/>
            <person name="Haridas S."/>
            <person name="Kuo A."/>
            <person name="Mondo S."/>
            <person name="Pangilinan J."/>
            <person name="Riley R."/>
            <person name="LaButti K."/>
            <person name="Andreopoulos B."/>
            <person name="Lipzen A."/>
            <person name="Chen C."/>
            <person name="Yan M."/>
            <person name="Daum C."/>
            <person name="Ng V."/>
            <person name="Clum A."/>
            <person name="Steindorff A."/>
            <person name="Ohm R.A."/>
            <person name="Martin F."/>
            <person name="Silar P."/>
            <person name="Natvig D.O."/>
            <person name="Lalanne C."/>
            <person name="Gautier V."/>
            <person name="Ament-Velasquez S.L."/>
            <person name="Kruys A."/>
            <person name="Hutchinson M.I."/>
            <person name="Powell A.J."/>
            <person name="Barry K."/>
            <person name="Miller A.N."/>
            <person name="Grigoriev I.V."/>
            <person name="Debuchy R."/>
            <person name="Gladieux P."/>
            <person name="Hiltunen Thoren M."/>
            <person name="Johannesson H."/>
        </authorList>
    </citation>
    <scope>NUCLEOTIDE SEQUENCE</scope>
    <source>
        <strain evidence="9">CBS 958.72</strain>
    </source>
</reference>
<evidence type="ECO:0000256" key="5">
    <source>
        <dbReference type="ARBA" id="ARBA00022989"/>
    </source>
</evidence>
<feature type="compositionally biased region" description="Polar residues" evidence="7">
    <location>
        <begin position="748"/>
        <end position="759"/>
    </location>
</feature>
<feature type="transmembrane region" description="Helical" evidence="8">
    <location>
        <begin position="900"/>
        <end position="926"/>
    </location>
</feature>
<feature type="transmembrane region" description="Helical" evidence="8">
    <location>
        <begin position="1096"/>
        <end position="1114"/>
    </location>
</feature>
<gene>
    <name evidence="9" type="ORF">B0T24DRAFT_649331</name>
</gene>
<dbReference type="PANTHER" id="PTHR23502">
    <property type="entry name" value="MAJOR FACILITATOR SUPERFAMILY"/>
    <property type="match status" value="1"/>
</dbReference>
<evidence type="ECO:0000256" key="4">
    <source>
        <dbReference type="ARBA" id="ARBA00022692"/>
    </source>
</evidence>